<sequence>MPNDDDSMEASFGVSELPPQVLETYAHLWQFETWLRRLVYVQLRALDGDAWESKINAAKAKLPKDNDKRMTHMPTPEDDVLSFIQLSELKRVISDHWKLFESYMPPKTIWDAKLEEVLAIRHRVAHFRSLHRDDLPRVVQFLRDIDGGFWRFCTSYNNPNPVLPQSSDPVVEHFLPLDIIPWRQASDGTWARIGSTDPSERFTVTVEVLAMPWAEWKVPIVGREGFLYDVTIYARGQRHLDYHRLMRSTTKLHDHVVHICLDGAARQFRFTVPACLGAARIIPIVEGFDHAARNSLAPGARDALDGTVQAFADAQPEYVLGPLNPLSFLSRDMPCALFQGISKNG</sequence>
<evidence type="ECO:0000313" key="3">
    <source>
        <dbReference type="Proteomes" id="UP000383971"/>
    </source>
</evidence>
<evidence type="ECO:0000259" key="1">
    <source>
        <dbReference type="Pfam" id="PF18725"/>
    </source>
</evidence>
<dbReference type="AlphaFoldDB" id="A0A5E4YK84"/>
<gene>
    <name evidence="2" type="ORF">PCO31111_04601</name>
</gene>
<dbReference type="Pfam" id="PF18725">
    <property type="entry name" value="HEPN_SAV2148"/>
    <property type="match status" value="1"/>
</dbReference>
<organism evidence="2 3">
    <name type="scientific">Pandoraea communis</name>
    <dbReference type="NCBI Taxonomy" id="2508297"/>
    <lineage>
        <taxon>Bacteria</taxon>
        <taxon>Pseudomonadati</taxon>
        <taxon>Pseudomonadota</taxon>
        <taxon>Betaproteobacteria</taxon>
        <taxon>Burkholderiales</taxon>
        <taxon>Burkholderiaceae</taxon>
        <taxon>Pandoraea</taxon>
    </lineage>
</organism>
<evidence type="ECO:0000313" key="2">
    <source>
        <dbReference type="EMBL" id="VVE48932.1"/>
    </source>
</evidence>
<accession>A0A5E4YK84</accession>
<proteinExistence type="predicted"/>
<reference evidence="2 3" key="1">
    <citation type="submission" date="2019-08" db="EMBL/GenBank/DDBJ databases">
        <authorList>
            <person name="Peeters C."/>
        </authorList>
    </citation>
    <scope>NUCLEOTIDE SEQUENCE [LARGE SCALE GENOMIC DNA]</scope>
    <source>
        <strain evidence="2 3">LMG 31111</strain>
    </source>
</reference>
<dbReference type="RefSeq" id="WP_150586893.1">
    <property type="nucleotide sequence ID" value="NZ_CABPSE010000021.1"/>
</dbReference>
<dbReference type="InterPro" id="IPR041334">
    <property type="entry name" value="HEPN_SAV2148"/>
</dbReference>
<name>A0A5E4YK84_9BURK</name>
<feature type="domain" description="SAV2148-like HEPN" evidence="1">
    <location>
        <begin position="64"/>
        <end position="134"/>
    </location>
</feature>
<protein>
    <recommendedName>
        <fullName evidence="1">SAV2148-like HEPN domain-containing protein</fullName>
    </recommendedName>
</protein>
<dbReference type="Proteomes" id="UP000383971">
    <property type="component" value="Unassembled WGS sequence"/>
</dbReference>
<dbReference type="EMBL" id="CABPSE010000021">
    <property type="protein sequence ID" value="VVE48932.1"/>
    <property type="molecule type" value="Genomic_DNA"/>
</dbReference>
<keyword evidence="3" id="KW-1185">Reference proteome</keyword>